<dbReference type="Gene3D" id="1.10.10.10">
    <property type="entry name" value="Winged helix-like DNA-binding domain superfamily/Winged helix DNA-binding domain"/>
    <property type="match status" value="1"/>
</dbReference>
<proteinExistence type="inferred from homology"/>
<dbReference type="GO" id="GO:0016987">
    <property type="term" value="F:sigma factor activity"/>
    <property type="evidence" value="ECO:0007669"/>
    <property type="project" value="UniProtKB-KW"/>
</dbReference>
<evidence type="ECO:0000313" key="9">
    <source>
        <dbReference type="Proteomes" id="UP000228635"/>
    </source>
</evidence>
<dbReference type="PANTHER" id="PTHR43133:SF57">
    <property type="entry name" value="RNA POLYMERASE SIGMA-70 FACTOR"/>
    <property type="match status" value="1"/>
</dbReference>
<dbReference type="SUPFAM" id="SSF88946">
    <property type="entry name" value="Sigma2 domain of RNA polymerase sigma factors"/>
    <property type="match status" value="1"/>
</dbReference>
<dbReference type="SUPFAM" id="SSF88659">
    <property type="entry name" value="Sigma3 and sigma4 domains of RNA polymerase sigma factors"/>
    <property type="match status" value="1"/>
</dbReference>
<keyword evidence="3" id="KW-0731">Sigma factor</keyword>
<dbReference type="InterPro" id="IPR013325">
    <property type="entry name" value="RNA_pol_sigma_r2"/>
</dbReference>
<keyword evidence="4" id="KW-0238">DNA-binding</keyword>
<evidence type="ECO:0000256" key="2">
    <source>
        <dbReference type="ARBA" id="ARBA00023015"/>
    </source>
</evidence>
<dbReference type="EMBL" id="PFBA01000003">
    <property type="protein sequence ID" value="PIT92858.1"/>
    <property type="molecule type" value="Genomic_DNA"/>
</dbReference>
<dbReference type="InterPro" id="IPR014284">
    <property type="entry name" value="RNA_pol_sigma-70_dom"/>
</dbReference>
<dbReference type="InterPro" id="IPR007630">
    <property type="entry name" value="RNA_pol_sigma70_r4"/>
</dbReference>
<evidence type="ECO:0008006" key="10">
    <source>
        <dbReference type="Google" id="ProtNLM"/>
    </source>
</evidence>
<dbReference type="AlphaFoldDB" id="A0A2M6WJ73"/>
<sequence length="177" mass="20754">MLESEESLIKKAKSGDSDSFGELYDYYIPQIYRYVLLKVSNKTTAEDLVHEIFISAWKSIGRYEHKGFPFSSWLYQIARNQVIDHYRVKKTHSDIETVNEEFVKIDPDVSERMDAKLQWEKVKGAMQNLSQDQQDVLIMRFVEDMSHREIAEAIKKTEGAVRIIQHRAINELKNLLV</sequence>
<dbReference type="PANTHER" id="PTHR43133">
    <property type="entry name" value="RNA POLYMERASE ECF-TYPE SIGMA FACTO"/>
    <property type="match status" value="1"/>
</dbReference>
<dbReference type="Pfam" id="PF04542">
    <property type="entry name" value="Sigma70_r2"/>
    <property type="match status" value="1"/>
</dbReference>
<comment type="similarity">
    <text evidence="1">Belongs to the sigma-70 factor family. ECF subfamily.</text>
</comment>
<dbReference type="Pfam" id="PF04545">
    <property type="entry name" value="Sigma70_r4"/>
    <property type="match status" value="1"/>
</dbReference>
<dbReference type="NCBIfam" id="TIGR02937">
    <property type="entry name" value="sigma70-ECF"/>
    <property type="match status" value="1"/>
</dbReference>
<dbReference type="CDD" id="cd06171">
    <property type="entry name" value="Sigma70_r4"/>
    <property type="match status" value="1"/>
</dbReference>
<protein>
    <recommendedName>
        <fullName evidence="10">RNA polymerase subunit sigma-70</fullName>
    </recommendedName>
</protein>
<feature type="domain" description="RNA polymerase sigma-70 region 2" evidence="6">
    <location>
        <begin position="23"/>
        <end position="89"/>
    </location>
</feature>
<accession>A0A2M6WJ73</accession>
<evidence type="ECO:0000256" key="5">
    <source>
        <dbReference type="ARBA" id="ARBA00023163"/>
    </source>
</evidence>
<keyword evidence="5" id="KW-0804">Transcription</keyword>
<keyword evidence="2" id="KW-0805">Transcription regulation</keyword>
<evidence type="ECO:0000259" key="7">
    <source>
        <dbReference type="Pfam" id="PF04545"/>
    </source>
</evidence>
<dbReference type="GO" id="GO:0003677">
    <property type="term" value="F:DNA binding"/>
    <property type="evidence" value="ECO:0007669"/>
    <property type="project" value="UniProtKB-KW"/>
</dbReference>
<dbReference type="InterPro" id="IPR013324">
    <property type="entry name" value="RNA_pol_sigma_r3/r4-like"/>
</dbReference>
<organism evidence="8 9">
    <name type="scientific">Candidatus Harrisonbacteria bacterium CG10_big_fil_rev_8_21_14_0_10_42_17</name>
    <dbReference type="NCBI Taxonomy" id="1974584"/>
    <lineage>
        <taxon>Bacteria</taxon>
        <taxon>Candidatus Harrisoniibacteriota</taxon>
    </lineage>
</organism>
<evidence type="ECO:0000256" key="1">
    <source>
        <dbReference type="ARBA" id="ARBA00010641"/>
    </source>
</evidence>
<evidence type="ECO:0000313" key="8">
    <source>
        <dbReference type="EMBL" id="PIT92858.1"/>
    </source>
</evidence>
<dbReference type="InterPro" id="IPR007627">
    <property type="entry name" value="RNA_pol_sigma70_r2"/>
</dbReference>
<evidence type="ECO:0000259" key="6">
    <source>
        <dbReference type="Pfam" id="PF04542"/>
    </source>
</evidence>
<feature type="domain" description="RNA polymerase sigma-70 region 4" evidence="7">
    <location>
        <begin position="125"/>
        <end position="173"/>
    </location>
</feature>
<comment type="caution">
    <text evidence="8">The sequence shown here is derived from an EMBL/GenBank/DDBJ whole genome shotgun (WGS) entry which is preliminary data.</text>
</comment>
<dbReference type="GO" id="GO:0006352">
    <property type="term" value="P:DNA-templated transcription initiation"/>
    <property type="evidence" value="ECO:0007669"/>
    <property type="project" value="InterPro"/>
</dbReference>
<evidence type="ECO:0000256" key="3">
    <source>
        <dbReference type="ARBA" id="ARBA00023082"/>
    </source>
</evidence>
<evidence type="ECO:0000256" key="4">
    <source>
        <dbReference type="ARBA" id="ARBA00023125"/>
    </source>
</evidence>
<name>A0A2M6WJ73_9BACT</name>
<gene>
    <name evidence="8" type="ORF">COU08_00205</name>
</gene>
<dbReference type="Proteomes" id="UP000228635">
    <property type="component" value="Unassembled WGS sequence"/>
</dbReference>
<dbReference type="Gene3D" id="1.10.1740.10">
    <property type="match status" value="1"/>
</dbReference>
<dbReference type="InterPro" id="IPR039425">
    <property type="entry name" value="RNA_pol_sigma-70-like"/>
</dbReference>
<dbReference type="InterPro" id="IPR036388">
    <property type="entry name" value="WH-like_DNA-bd_sf"/>
</dbReference>
<reference evidence="9" key="1">
    <citation type="submission" date="2017-09" db="EMBL/GenBank/DDBJ databases">
        <title>Depth-based differentiation of microbial function through sediment-hosted aquifers and enrichment of novel symbionts in the deep terrestrial subsurface.</title>
        <authorList>
            <person name="Probst A.J."/>
            <person name="Ladd B."/>
            <person name="Jarett J.K."/>
            <person name="Geller-Mcgrath D.E."/>
            <person name="Sieber C.M.K."/>
            <person name="Emerson J.B."/>
            <person name="Anantharaman K."/>
            <person name="Thomas B.C."/>
            <person name="Malmstrom R."/>
            <person name="Stieglmeier M."/>
            <person name="Klingl A."/>
            <person name="Woyke T."/>
            <person name="Ryan C.M."/>
            <person name="Banfield J.F."/>
        </authorList>
    </citation>
    <scope>NUCLEOTIDE SEQUENCE [LARGE SCALE GENOMIC DNA]</scope>
</reference>